<dbReference type="PANTHER" id="PTHR21327">
    <property type="entry name" value="GTP CYCLOHYDROLASE II-RELATED"/>
    <property type="match status" value="1"/>
</dbReference>
<feature type="binding site" evidence="9">
    <location>
        <position position="322"/>
    </location>
    <ligand>
        <name>GTP</name>
        <dbReference type="ChEBI" id="CHEBI:37565"/>
    </ligand>
</feature>
<feature type="active site" description="Nucleophile" evidence="9">
    <location>
        <position position="296"/>
    </location>
</feature>
<evidence type="ECO:0000256" key="1">
    <source>
        <dbReference type="ARBA" id="ARBA00004853"/>
    </source>
</evidence>
<dbReference type="STRING" id="648757.Rvan_3492"/>
<protein>
    <recommendedName>
        <fullName evidence="9">GTP cyclohydrolase-2</fullName>
        <ecNumber evidence="9">3.5.4.25</ecNumber>
    </recommendedName>
    <alternativeName>
        <fullName evidence="9">GTP cyclohydrolase II</fullName>
    </alternativeName>
</protein>
<feature type="active site" description="Proton acceptor" evidence="9">
    <location>
        <position position="294"/>
    </location>
</feature>
<dbReference type="UniPathway" id="UPA00275">
    <property type="reaction ID" value="UER00400"/>
</dbReference>
<dbReference type="EC" id="3.5.4.25" evidence="9"/>
<feature type="binding site" evidence="9">
    <location>
        <begin position="217"/>
        <end position="221"/>
    </location>
    <ligand>
        <name>GTP</name>
        <dbReference type="ChEBI" id="CHEBI:37565"/>
    </ligand>
</feature>
<gene>
    <name evidence="9" type="primary">ribA</name>
    <name evidence="11" type="ordered locus">Rvan_3492</name>
</gene>
<keyword evidence="4 9" id="KW-0547">Nucleotide-binding</keyword>
<evidence type="ECO:0000313" key="12">
    <source>
        <dbReference type="Proteomes" id="UP000001399"/>
    </source>
</evidence>
<comment type="catalytic activity">
    <reaction evidence="8 9">
        <text>GTP + 4 H2O = 2,5-diamino-6-hydroxy-4-(5-phosphoribosylamino)-pyrimidine + formate + 2 phosphate + 3 H(+)</text>
        <dbReference type="Rhea" id="RHEA:23704"/>
        <dbReference type="ChEBI" id="CHEBI:15377"/>
        <dbReference type="ChEBI" id="CHEBI:15378"/>
        <dbReference type="ChEBI" id="CHEBI:15740"/>
        <dbReference type="ChEBI" id="CHEBI:37565"/>
        <dbReference type="ChEBI" id="CHEBI:43474"/>
        <dbReference type="ChEBI" id="CHEBI:58614"/>
        <dbReference type="EC" id="3.5.4.25"/>
    </reaction>
</comment>
<feature type="binding site" evidence="9">
    <location>
        <begin position="260"/>
        <end position="262"/>
    </location>
    <ligand>
        <name>GTP</name>
        <dbReference type="ChEBI" id="CHEBI:37565"/>
    </ligand>
</feature>
<dbReference type="OrthoDB" id="9793111at2"/>
<dbReference type="InterPro" id="IPR036144">
    <property type="entry name" value="RibA-like_sf"/>
</dbReference>
<feature type="binding site" evidence="9">
    <location>
        <position position="222"/>
    </location>
    <ligand>
        <name>Zn(2+)</name>
        <dbReference type="ChEBI" id="CHEBI:29105"/>
        <note>catalytic</note>
    </ligand>
</feature>
<evidence type="ECO:0000256" key="5">
    <source>
        <dbReference type="ARBA" id="ARBA00022801"/>
    </source>
</evidence>
<evidence type="ECO:0000256" key="6">
    <source>
        <dbReference type="ARBA" id="ARBA00022833"/>
    </source>
</evidence>
<sequence>MESANASSPFGDARQIAVERAIAEFRAARPVAIRSGSTALVAFPVDGATEAAMAFLQRGDGKPRVIVPGEKILAAGKWIRPVAALTLEPFTMEALDAYFGRDERVTAAANGSFRAADRAEVAGLALSNLALLLPAVLVADAGASARDALPLLTVDAEDVFGFRDREAKALKIVSRAFVPLEGAGSCEFVVFRGGDGFRDQIAILVGNPTPGKPVSVRIHSACLTGDLFGSLKCDCGEQLRGTVRAMAEEGGGAVLYLDQEGRGNGIANKIRAYRLQDQGFDTYDADELLGFGQDQRRFDFAADMLRLLGFTSVRLMTNNPLKIKALRDGGLNVLSTHRVLTRPTAQNVKYLAAKRDKAGHLLGDAGLDTFDSGEHPLSPARHP</sequence>
<dbReference type="InterPro" id="IPR000926">
    <property type="entry name" value="RibA"/>
</dbReference>
<dbReference type="eggNOG" id="COG0807">
    <property type="taxonomic scope" value="Bacteria"/>
</dbReference>
<feature type="binding site" evidence="9">
    <location>
        <position position="233"/>
    </location>
    <ligand>
        <name>Zn(2+)</name>
        <dbReference type="ChEBI" id="CHEBI:29105"/>
        <note>catalytic</note>
    </ligand>
</feature>
<keyword evidence="6 9" id="KW-0862">Zinc</keyword>
<evidence type="ECO:0000256" key="2">
    <source>
        <dbReference type="ARBA" id="ARBA00022619"/>
    </source>
</evidence>
<dbReference type="PANTHER" id="PTHR21327:SF18">
    <property type="entry name" value="3,4-DIHYDROXY-2-BUTANONE 4-PHOSPHATE SYNTHASE"/>
    <property type="match status" value="1"/>
</dbReference>
<dbReference type="Pfam" id="PF00925">
    <property type="entry name" value="GTP_cyclohydro2"/>
    <property type="match status" value="1"/>
</dbReference>
<dbReference type="KEGG" id="rva:Rvan_3492"/>
<keyword evidence="3 9" id="KW-0479">Metal-binding</keyword>
<dbReference type="Proteomes" id="UP000001399">
    <property type="component" value="Chromosome"/>
</dbReference>
<dbReference type="GO" id="GO:0003935">
    <property type="term" value="F:GTP cyclohydrolase II activity"/>
    <property type="evidence" value="ECO:0007669"/>
    <property type="project" value="UniProtKB-UniRule"/>
</dbReference>
<dbReference type="CDD" id="cd00641">
    <property type="entry name" value="GTP_cyclohydro2"/>
    <property type="match status" value="1"/>
</dbReference>
<dbReference type="EMBL" id="CP002292">
    <property type="protein sequence ID" value="ADP72672.1"/>
    <property type="molecule type" value="Genomic_DNA"/>
</dbReference>
<dbReference type="AlphaFoldDB" id="E3I423"/>
<comment type="similarity">
    <text evidence="9">Belongs to the GTP cyclohydrolase II family.</text>
</comment>
<evidence type="ECO:0000259" key="10">
    <source>
        <dbReference type="Pfam" id="PF00925"/>
    </source>
</evidence>
<keyword evidence="12" id="KW-1185">Reference proteome</keyword>
<feature type="domain" description="GTP cyclohydrolase II" evidence="10">
    <location>
        <begin position="176"/>
        <end position="335"/>
    </location>
</feature>
<dbReference type="SUPFAM" id="SSF142695">
    <property type="entry name" value="RibA-like"/>
    <property type="match status" value="1"/>
</dbReference>
<feature type="binding site" evidence="9">
    <location>
        <position position="282"/>
    </location>
    <ligand>
        <name>GTP</name>
        <dbReference type="ChEBI" id="CHEBI:37565"/>
    </ligand>
</feature>
<feature type="binding site" evidence="9">
    <location>
        <position position="235"/>
    </location>
    <ligand>
        <name>Zn(2+)</name>
        <dbReference type="ChEBI" id="CHEBI:29105"/>
        <note>catalytic</note>
    </ligand>
</feature>
<dbReference type="Gene3D" id="3.40.50.10990">
    <property type="entry name" value="GTP cyclohydrolase II"/>
    <property type="match status" value="1"/>
</dbReference>
<dbReference type="InterPro" id="IPR032677">
    <property type="entry name" value="GTP_cyclohydro_II"/>
</dbReference>
<dbReference type="GO" id="GO:0005829">
    <property type="term" value="C:cytosol"/>
    <property type="evidence" value="ECO:0007669"/>
    <property type="project" value="TreeGrafter"/>
</dbReference>
<dbReference type="NCBIfam" id="NF001591">
    <property type="entry name" value="PRK00393.1"/>
    <property type="match status" value="1"/>
</dbReference>
<dbReference type="GO" id="GO:0009231">
    <property type="term" value="P:riboflavin biosynthetic process"/>
    <property type="evidence" value="ECO:0007669"/>
    <property type="project" value="UniProtKB-UniRule"/>
</dbReference>
<evidence type="ECO:0000256" key="9">
    <source>
        <dbReference type="HAMAP-Rule" id="MF_00179"/>
    </source>
</evidence>
<name>E3I423_RHOVT</name>
<dbReference type="RefSeq" id="WP_013421030.1">
    <property type="nucleotide sequence ID" value="NC_014664.1"/>
</dbReference>
<feature type="binding site" evidence="9">
    <location>
        <position position="238"/>
    </location>
    <ligand>
        <name>GTP</name>
        <dbReference type="ChEBI" id="CHEBI:37565"/>
    </ligand>
</feature>
<keyword evidence="5 9" id="KW-0378">Hydrolase</keyword>
<evidence type="ECO:0000256" key="7">
    <source>
        <dbReference type="ARBA" id="ARBA00023134"/>
    </source>
</evidence>
<feature type="binding site" evidence="9">
    <location>
        <position position="317"/>
    </location>
    <ligand>
        <name>GTP</name>
        <dbReference type="ChEBI" id="CHEBI:37565"/>
    </ligand>
</feature>
<evidence type="ECO:0000256" key="3">
    <source>
        <dbReference type="ARBA" id="ARBA00022723"/>
    </source>
</evidence>
<organism evidence="11 12">
    <name type="scientific">Rhodomicrobium vannielii (strain ATCC 17100 / DSM 162 / LMG 4299 / NCIMB 10020 / ATH 3.1.1)</name>
    <dbReference type="NCBI Taxonomy" id="648757"/>
    <lineage>
        <taxon>Bacteria</taxon>
        <taxon>Pseudomonadati</taxon>
        <taxon>Pseudomonadota</taxon>
        <taxon>Alphaproteobacteria</taxon>
        <taxon>Hyphomicrobiales</taxon>
        <taxon>Hyphomicrobiaceae</taxon>
        <taxon>Rhodomicrobium</taxon>
    </lineage>
</organism>
<evidence type="ECO:0000313" key="11">
    <source>
        <dbReference type="EMBL" id="ADP72672.1"/>
    </source>
</evidence>
<evidence type="ECO:0000256" key="4">
    <source>
        <dbReference type="ARBA" id="ARBA00022741"/>
    </source>
</evidence>
<comment type="cofactor">
    <cofactor evidence="9">
        <name>Zn(2+)</name>
        <dbReference type="ChEBI" id="CHEBI:29105"/>
    </cofactor>
    <text evidence="9">Binds 1 zinc ion per subunit.</text>
</comment>
<proteinExistence type="inferred from homology"/>
<comment type="pathway">
    <text evidence="1 9">Cofactor biosynthesis; riboflavin biosynthesis; 5-amino-6-(D-ribitylamino)uracil from GTP: step 1/4.</text>
</comment>
<keyword evidence="7 9" id="KW-0342">GTP-binding</keyword>
<comment type="function">
    <text evidence="9">Catalyzes the conversion of GTP to 2,5-diamino-6-ribosylamino-4(3H)-pyrimidinone 5'-phosphate (DARP), formate and pyrophosphate.</text>
</comment>
<dbReference type="HAMAP" id="MF_00179">
    <property type="entry name" value="RibA"/>
    <property type="match status" value="1"/>
</dbReference>
<reference evidence="12" key="1">
    <citation type="journal article" date="2011" name="J. Bacteriol.">
        <title>Genome sequences of eight morphologically diverse alphaproteobacteria.</title>
        <authorList>
            <consortium name="US DOE Joint Genome Institute"/>
            <person name="Brown P.J."/>
            <person name="Kysela D.T."/>
            <person name="Buechlein A."/>
            <person name="Hemmerich C."/>
            <person name="Brun Y.V."/>
        </authorList>
    </citation>
    <scope>NUCLEOTIDE SEQUENCE [LARGE SCALE GENOMIC DNA]</scope>
    <source>
        <strain evidence="12">ATCC 17100 / ATH 3.1.1 / DSM 162 / LMG 4299</strain>
    </source>
</reference>
<dbReference type="GO" id="GO:0005525">
    <property type="term" value="F:GTP binding"/>
    <property type="evidence" value="ECO:0007669"/>
    <property type="project" value="UniProtKB-KW"/>
</dbReference>
<dbReference type="GO" id="GO:0008270">
    <property type="term" value="F:zinc ion binding"/>
    <property type="evidence" value="ECO:0007669"/>
    <property type="project" value="UniProtKB-UniRule"/>
</dbReference>
<evidence type="ECO:0000256" key="8">
    <source>
        <dbReference type="ARBA" id="ARBA00049295"/>
    </source>
</evidence>
<keyword evidence="2 9" id="KW-0686">Riboflavin biosynthesis</keyword>
<dbReference type="HOGENOM" id="CLU_020273_1_2_5"/>
<accession>E3I423</accession>